<comment type="caution">
    <text evidence="2">The sequence shown here is derived from an EMBL/GenBank/DDBJ whole genome shotgun (WGS) entry which is preliminary data.</text>
</comment>
<feature type="signal peptide" evidence="1">
    <location>
        <begin position="1"/>
        <end position="23"/>
    </location>
</feature>
<keyword evidence="3" id="KW-1185">Reference proteome</keyword>
<evidence type="ECO:0000313" key="2">
    <source>
        <dbReference type="EMBL" id="KAJ7698976.1"/>
    </source>
</evidence>
<protein>
    <submittedName>
        <fullName evidence="2">Uncharacterized protein</fullName>
    </submittedName>
</protein>
<organism evidence="2 3">
    <name type="scientific">Mycena rosella</name>
    <name type="common">Pink bonnet</name>
    <name type="synonym">Agaricus rosellus</name>
    <dbReference type="NCBI Taxonomy" id="1033263"/>
    <lineage>
        <taxon>Eukaryota</taxon>
        <taxon>Fungi</taxon>
        <taxon>Dikarya</taxon>
        <taxon>Basidiomycota</taxon>
        <taxon>Agaricomycotina</taxon>
        <taxon>Agaricomycetes</taxon>
        <taxon>Agaricomycetidae</taxon>
        <taxon>Agaricales</taxon>
        <taxon>Marasmiineae</taxon>
        <taxon>Mycenaceae</taxon>
        <taxon>Mycena</taxon>
    </lineage>
</organism>
<dbReference type="SUPFAM" id="SSF49695">
    <property type="entry name" value="gamma-Crystallin-like"/>
    <property type="match status" value="1"/>
</dbReference>
<dbReference type="Proteomes" id="UP001221757">
    <property type="component" value="Unassembled WGS sequence"/>
</dbReference>
<feature type="chain" id="PRO_5041970298" evidence="1">
    <location>
        <begin position="24"/>
        <end position="135"/>
    </location>
</feature>
<dbReference type="AlphaFoldDB" id="A0AAD7GPF4"/>
<dbReference type="Gene3D" id="2.60.20.10">
    <property type="entry name" value="Crystallins"/>
    <property type="match status" value="1"/>
</dbReference>
<gene>
    <name evidence="2" type="ORF">B0H17DRAFT_1196567</name>
</gene>
<reference evidence="2" key="1">
    <citation type="submission" date="2023-03" db="EMBL/GenBank/DDBJ databases">
        <title>Massive genome expansion in bonnet fungi (Mycena s.s.) driven by repeated elements and novel gene families across ecological guilds.</title>
        <authorList>
            <consortium name="Lawrence Berkeley National Laboratory"/>
            <person name="Harder C.B."/>
            <person name="Miyauchi S."/>
            <person name="Viragh M."/>
            <person name="Kuo A."/>
            <person name="Thoen E."/>
            <person name="Andreopoulos B."/>
            <person name="Lu D."/>
            <person name="Skrede I."/>
            <person name="Drula E."/>
            <person name="Henrissat B."/>
            <person name="Morin E."/>
            <person name="Kohler A."/>
            <person name="Barry K."/>
            <person name="LaButti K."/>
            <person name="Morin E."/>
            <person name="Salamov A."/>
            <person name="Lipzen A."/>
            <person name="Mereny Z."/>
            <person name="Hegedus B."/>
            <person name="Baldrian P."/>
            <person name="Stursova M."/>
            <person name="Weitz H."/>
            <person name="Taylor A."/>
            <person name="Grigoriev I.V."/>
            <person name="Nagy L.G."/>
            <person name="Martin F."/>
            <person name="Kauserud H."/>
        </authorList>
    </citation>
    <scope>NUCLEOTIDE SEQUENCE</scope>
    <source>
        <strain evidence="2">CBHHK067</strain>
    </source>
</reference>
<evidence type="ECO:0000256" key="1">
    <source>
        <dbReference type="SAM" id="SignalP"/>
    </source>
</evidence>
<proteinExistence type="predicted"/>
<accession>A0AAD7GPF4</accession>
<name>A0AAD7GPF4_MYCRO</name>
<dbReference type="InterPro" id="IPR011024">
    <property type="entry name" value="G_crystallin-like"/>
</dbReference>
<evidence type="ECO:0000313" key="3">
    <source>
        <dbReference type="Proteomes" id="UP001221757"/>
    </source>
</evidence>
<dbReference type="EMBL" id="JARKIE010000024">
    <property type="protein sequence ID" value="KAJ7698976.1"/>
    <property type="molecule type" value="Genomic_DNA"/>
</dbReference>
<keyword evidence="1" id="KW-0732">Signal</keyword>
<sequence length="135" mass="13824">MCNFSKLTFFVLAAAASFKPALAGPANLVSRAANNVTIASHGPISPEVILGEVCMDPNFGSCGNMNYGTIPTGCVNLPAGWNDVISSARAVAGVICTFFADPSCTGRSVVIAGDVADFRPIGMDDQTTSLSCVST</sequence>